<accession>A0A437L3A4</accession>
<dbReference type="AlphaFoldDB" id="A0A437L3A4"/>
<dbReference type="OrthoDB" id="8480302at2"/>
<sequence>MEESIFTLIGRYQYTSEAMIFKGKLESEGIEVYMKDNYTIEANPLYSNAMGGVKLYVKNEDLLSAQEILSQISEVSLDDNNKPIKCPNCGAEQIGMFTSIKDLKSLITFTFSTLLLGIPFRTKHKYRCDKCKFEF</sequence>
<comment type="caution">
    <text evidence="1">The sequence shown here is derived from an EMBL/GenBank/DDBJ whole genome shotgun (WGS) entry which is preliminary data.</text>
</comment>
<evidence type="ECO:0000313" key="2">
    <source>
        <dbReference type="Proteomes" id="UP000285211"/>
    </source>
</evidence>
<keyword evidence="2" id="KW-1185">Reference proteome</keyword>
<name>A0A437L3A4_9FLAO</name>
<evidence type="ECO:0000313" key="1">
    <source>
        <dbReference type="EMBL" id="RVT79783.1"/>
    </source>
</evidence>
<dbReference type="RefSeq" id="WP_128193100.1">
    <property type="nucleotide sequence ID" value="NZ_SACJ01000001.1"/>
</dbReference>
<protein>
    <submittedName>
        <fullName evidence="1">DUF2007 domain-containing protein</fullName>
    </submittedName>
</protein>
<gene>
    <name evidence="1" type="ORF">EOD40_01350</name>
</gene>
<proteinExistence type="predicted"/>
<reference evidence="1 2" key="1">
    <citation type="submission" date="2019-01" db="EMBL/GenBank/DDBJ databases">
        <authorList>
            <person name="Chen W.-M."/>
        </authorList>
    </citation>
    <scope>NUCLEOTIDE SEQUENCE [LARGE SCALE GENOMIC DNA]</scope>
    <source>
        <strain evidence="1 2">BBQ-12</strain>
    </source>
</reference>
<dbReference type="Proteomes" id="UP000285211">
    <property type="component" value="Unassembled WGS sequence"/>
</dbReference>
<dbReference type="EMBL" id="SACJ01000001">
    <property type="protein sequence ID" value="RVT79783.1"/>
    <property type="molecule type" value="Genomic_DNA"/>
</dbReference>
<organism evidence="1 2">
    <name type="scientific">Flavobacterium sufflavum</name>
    <dbReference type="NCBI Taxonomy" id="1921138"/>
    <lineage>
        <taxon>Bacteria</taxon>
        <taxon>Pseudomonadati</taxon>
        <taxon>Bacteroidota</taxon>
        <taxon>Flavobacteriia</taxon>
        <taxon>Flavobacteriales</taxon>
        <taxon>Flavobacteriaceae</taxon>
        <taxon>Flavobacterium</taxon>
    </lineage>
</organism>